<reference evidence="2 3" key="1">
    <citation type="submission" date="2018-10" db="EMBL/GenBank/DDBJ databases">
        <title>Genomic Encyclopedia of Type Strains, Phase IV (KMG-IV): sequencing the most valuable type-strain genomes for metagenomic binning, comparative biology and taxonomic classification.</title>
        <authorList>
            <person name="Goeker M."/>
        </authorList>
    </citation>
    <scope>NUCLEOTIDE SEQUENCE [LARGE SCALE GENOMIC DNA]</scope>
    <source>
        <strain evidence="2 3">DSM 4734</strain>
    </source>
</reference>
<evidence type="ECO:0000256" key="1">
    <source>
        <dbReference type="SAM" id="SignalP"/>
    </source>
</evidence>
<proteinExistence type="predicted"/>
<sequence>MLRTMTAILALGTLSTPSLADQPVAIGEIAYGPELVEHAEDFGERELDRLAGYLRDALERELADQLGDGGRVLNATILDAQPNRPTMEQMSGARALHHSSVSIGGADVEAQLVSADGEILETYSYGWRSWNIRDVVGHAQWTDARRTFSRFADQVSDSLDERANTGS</sequence>
<dbReference type="EMBL" id="RBIM01000001">
    <property type="protein sequence ID" value="RKR04090.1"/>
    <property type="molecule type" value="Genomic_DNA"/>
</dbReference>
<evidence type="ECO:0000313" key="3">
    <source>
        <dbReference type="Proteomes" id="UP000273675"/>
    </source>
</evidence>
<keyword evidence="1" id="KW-0732">Signal</keyword>
<dbReference type="OrthoDB" id="7191640at2"/>
<feature type="chain" id="PRO_5019797047" description="DUF4410 domain-containing protein" evidence="1">
    <location>
        <begin position="21"/>
        <end position="167"/>
    </location>
</feature>
<name>A0A495DN64_9PROT</name>
<evidence type="ECO:0000313" key="2">
    <source>
        <dbReference type="EMBL" id="RKR04090.1"/>
    </source>
</evidence>
<gene>
    <name evidence="2" type="ORF">C7435_0534</name>
</gene>
<dbReference type="AlphaFoldDB" id="A0A495DN64"/>
<dbReference type="Proteomes" id="UP000273675">
    <property type="component" value="Unassembled WGS sequence"/>
</dbReference>
<feature type="signal peptide" evidence="1">
    <location>
        <begin position="1"/>
        <end position="20"/>
    </location>
</feature>
<evidence type="ECO:0008006" key="4">
    <source>
        <dbReference type="Google" id="ProtNLM"/>
    </source>
</evidence>
<protein>
    <recommendedName>
        <fullName evidence="4">DUF4410 domain-containing protein</fullName>
    </recommendedName>
</protein>
<dbReference type="RefSeq" id="WP_147422611.1">
    <property type="nucleotide sequence ID" value="NZ_RBIM01000001.1"/>
</dbReference>
<organism evidence="2 3">
    <name type="scientific">Maricaulis maris</name>
    <dbReference type="NCBI Taxonomy" id="74318"/>
    <lineage>
        <taxon>Bacteria</taxon>
        <taxon>Pseudomonadati</taxon>
        <taxon>Pseudomonadota</taxon>
        <taxon>Alphaproteobacteria</taxon>
        <taxon>Maricaulales</taxon>
        <taxon>Maricaulaceae</taxon>
        <taxon>Maricaulis</taxon>
    </lineage>
</organism>
<accession>A0A495DN64</accession>
<comment type="caution">
    <text evidence="2">The sequence shown here is derived from an EMBL/GenBank/DDBJ whole genome shotgun (WGS) entry which is preliminary data.</text>
</comment>